<dbReference type="InterPro" id="IPR001647">
    <property type="entry name" value="HTH_TetR"/>
</dbReference>
<dbReference type="InterPro" id="IPR009057">
    <property type="entry name" value="Homeodomain-like_sf"/>
</dbReference>
<reference evidence="7" key="1">
    <citation type="submission" date="2018-06" db="EMBL/GenBank/DDBJ databases">
        <authorList>
            <person name="Khan S.A."/>
        </authorList>
    </citation>
    <scope>NUCLEOTIDE SEQUENCE [LARGE SCALE GENOMIC DNA]</scope>
    <source>
        <strain evidence="7">DB-1506</strain>
    </source>
</reference>
<dbReference type="InterPro" id="IPR025996">
    <property type="entry name" value="MT1864/Rv1816-like_C"/>
</dbReference>
<dbReference type="GO" id="GO:0003700">
    <property type="term" value="F:DNA-binding transcription factor activity"/>
    <property type="evidence" value="ECO:0007669"/>
    <property type="project" value="TreeGrafter"/>
</dbReference>
<keyword evidence="1" id="KW-0805">Transcription regulation</keyword>
<dbReference type="Proteomes" id="UP000249065">
    <property type="component" value="Unassembled WGS sequence"/>
</dbReference>
<gene>
    <name evidence="6" type="ORF">DOO78_14740</name>
</gene>
<protein>
    <submittedName>
        <fullName evidence="6">TetR family transcriptional regulator</fullName>
    </submittedName>
</protein>
<evidence type="ECO:0000256" key="4">
    <source>
        <dbReference type="PROSITE-ProRule" id="PRU00335"/>
    </source>
</evidence>
<dbReference type="SUPFAM" id="SSF46689">
    <property type="entry name" value="Homeodomain-like"/>
    <property type="match status" value="1"/>
</dbReference>
<feature type="DNA-binding region" description="H-T-H motif" evidence="4">
    <location>
        <begin position="74"/>
        <end position="93"/>
    </location>
</feature>
<proteinExistence type="predicted"/>
<dbReference type="GO" id="GO:0000976">
    <property type="term" value="F:transcription cis-regulatory region binding"/>
    <property type="evidence" value="ECO:0007669"/>
    <property type="project" value="TreeGrafter"/>
</dbReference>
<accession>A0A327M6B2</accession>
<dbReference type="OrthoDB" id="7056813at2"/>
<feature type="domain" description="HTH tetR-type" evidence="5">
    <location>
        <begin position="51"/>
        <end position="111"/>
    </location>
</feature>
<keyword evidence="7" id="KW-1185">Reference proteome</keyword>
<dbReference type="Pfam" id="PF13305">
    <property type="entry name" value="TetR_C_33"/>
    <property type="match status" value="1"/>
</dbReference>
<evidence type="ECO:0000256" key="2">
    <source>
        <dbReference type="ARBA" id="ARBA00023125"/>
    </source>
</evidence>
<comment type="caution">
    <text evidence="6">The sequence shown here is derived from an EMBL/GenBank/DDBJ whole genome shotgun (WGS) entry which is preliminary data.</text>
</comment>
<dbReference type="InterPro" id="IPR050109">
    <property type="entry name" value="HTH-type_TetR-like_transc_reg"/>
</dbReference>
<evidence type="ECO:0000313" key="7">
    <source>
        <dbReference type="Proteomes" id="UP000249065"/>
    </source>
</evidence>
<dbReference type="EMBL" id="QLIX01000010">
    <property type="protein sequence ID" value="RAI58269.1"/>
    <property type="molecule type" value="Genomic_DNA"/>
</dbReference>
<evidence type="ECO:0000313" key="6">
    <source>
        <dbReference type="EMBL" id="RAI58269.1"/>
    </source>
</evidence>
<evidence type="ECO:0000259" key="5">
    <source>
        <dbReference type="PROSITE" id="PS50977"/>
    </source>
</evidence>
<evidence type="ECO:0000256" key="1">
    <source>
        <dbReference type="ARBA" id="ARBA00023015"/>
    </source>
</evidence>
<dbReference type="Gene3D" id="1.10.357.10">
    <property type="entry name" value="Tetracycline Repressor, domain 2"/>
    <property type="match status" value="1"/>
</dbReference>
<sequence length="232" mass="25206">MPGQGCVGTCLFSSEILRQPLAVQRLLWNLLPMAQAQRIPELPPKRGYHHGNLREALLEATRHLVAERGPLGFTLTEAARRAGVSASAPYRHFRDREEVLAELARRGFRRFAEQLHQAAAGARDAHEALFRMGPAYLAFAREEPGYYAAMFTFQPTVAADQDTGGAFEELTRVVAAVLPAGSGHPRLVALQVWALSHGVAMLDRAGLPSTGSDAPPAEAVLQKGVTALLRRV</sequence>
<organism evidence="6 7">
    <name type="scientific">Roseicella frigidaeris</name>
    <dbReference type="NCBI Taxonomy" id="2230885"/>
    <lineage>
        <taxon>Bacteria</taxon>
        <taxon>Pseudomonadati</taxon>
        <taxon>Pseudomonadota</taxon>
        <taxon>Alphaproteobacteria</taxon>
        <taxon>Acetobacterales</taxon>
        <taxon>Roseomonadaceae</taxon>
        <taxon>Roseicella</taxon>
    </lineage>
</organism>
<dbReference type="PANTHER" id="PTHR30055">
    <property type="entry name" value="HTH-TYPE TRANSCRIPTIONAL REGULATOR RUTR"/>
    <property type="match status" value="1"/>
</dbReference>
<evidence type="ECO:0000256" key="3">
    <source>
        <dbReference type="ARBA" id="ARBA00023163"/>
    </source>
</evidence>
<keyword evidence="3" id="KW-0804">Transcription</keyword>
<dbReference type="PRINTS" id="PR00455">
    <property type="entry name" value="HTHTETR"/>
</dbReference>
<dbReference type="PROSITE" id="PS50977">
    <property type="entry name" value="HTH_TETR_2"/>
    <property type="match status" value="1"/>
</dbReference>
<dbReference type="PANTHER" id="PTHR30055:SF220">
    <property type="entry name" value="TETR-FAMILY REGULATORY PROTEIN"/>
    <property type="match status" value="1"/>
</dbReference>
<dbReference type="AlphaFoldDB" id="A0A327M6B2"/>
<dbReference type="Pfam" id="PF00440">
    <property type="entry name" value="TetR_N"/>
    <property type="match status" value="1"/>
</dbReference>
<dbReference type="SUPFAM" id="SSF48498">
    <property type="entry name" value="Tetracyclin repressor-like, C-terminal domain"/>
    <property type="match status" value="1"/>
</dbReference>
<dbReference type="InterPro" id="IPR036271">
    <property type="entry name" value="Tet_transcr_reg_TetR-rel_C_sf"/>
</dbReference>
<keyword evidence="2 4" id="KW-0238">DNA-binding</keyword>
<name>A0A327M6B2_9PROT</name>